<sequence>MSPIISAVPYPRLSVGSPIIRGKCSDVVQLRSRGHGLGRPSCCSMRPGNLPVNRRLGLETTLNPRRDLGIFSGRNIWFRLNAKSDGERGVDMDEAEKVARGESTMPEQFRYLTKEASDPPVRWPFFVVTTFLIYAWRAVLFELSNWTKALWAIVGFVGYLLKLVLALIVHFIGNPVTSTIRFIETALYTIRAFYSSIISYAPVPELTAVVIYSSVVIAIAEAVVPDAVKSQPYTLTFSGLVGYAAVKGYISEPFFWTILVVIYGFSRLVKRKNDVSSALPAAAVMAAIGEPWVRVLVITAFLALAIHHHWRKISEGKACEDVIMVRKPPLPLLGVALAIGVRLAAKWAGYRHLTWMIV</sequence>
<reference evidence="2 3" key="1">
    <citation type="journal article" date="2023" name="Hortic Res">
        <title>Pangenome of water caltrop reveals structural variations and asymmetric subgenome divergence after allopolyploidization.</title>
        <authorList>
            <person name="Zhang X."/>
            <person name="Chen Y."/>
            <person name="Wang L."/>
            <person name="Yuan Y."/>
            <person name="Fang M."/>
            <person name="Shi L."/>
            <person name="Lu R."/>
            <person name="Comes H.P."/>
            <person name="Ma Y."/>
            <person name="Chen Y."/>
            <person name="Huang G."/>
            <person name="Zhou Y."/>
            <person name="Zheng Z."/>
            <person name="Qiu Y."/>
        </authorList>
    </citation>
    <scope>NUCLEOTIDE SEQUENCE [LARGE SCALE GENOMIC DNA]</scope>
    <source>
        <tissue evidence="2">Roots</tissue>
    </source>
</reference>
<feature type="transmembrane region" description="Helical" evidence="1">
    <location>
        <begin position="240"/>
        <end position="265"/>
    </location>
</feature>
<evidence type="ECO:0000256" key="1">
    <source>
        <dbReference type="SAM" id="Phobius"/>
    </source>
</evidence>
<keyword evidence="3" id="KW-1185">Reference proteome</keyword>
<protein>
    <recommendedName>
        <fullName evidence="4">Embryo defective 1923</fullName>
    </recommendedName>
</protein>
<name>A0AAN7JBL7_9MYRT</name>
<feature type="transmembrane region" description="Helical" evidence="1">
    <location>
        <begin position="209"/>
        <end position="228"/>
    </location>
</feature>
<organism evidence="2 3">
    <name type="scientific">Trapa incisa</name>
    <dbReference type="NCBI Taxonomy" id="236973"/>
    <lineage>
        <taxon>Eukaryota</taxon>
        <taxon>Viridiplantae</taxon>
        <taxon>Streptophyta</taxon>
        <taxon>Embryophyta</taxon>
        <taxon>Tracheophyta</taxon>
        <taxon>Spermatophyta</taxon>
        <taxon>Magnoliopsida</taxon>
        <taxon>eudicotyledons</taxon>
        <taxon>Gunneridae</taxon>
        <taxon>Pentapetalae</taxon>
        <taxon>rosids</taxon>
        <taxon>malvids</taxon>
        <taxon>Myrtales</taxon>
        <taxon>Lythraceae</taxon>
        <taxon>Trapa</taxon>
    </lineage>
</organism>
<evidence type="ECO:0000313" key="3">
    <source>
        <dbReference type="Proteomes" id="UP001345219"/>
    </source>
</evidence>
<accession>A0AAN7JBL7</accession>
<dbReference type="InterPro" id="IPR056894">
    <property type="entry name" value="AtTam38"/>
</dbReference>
<dbReference type="AlphaFoldDB" id="A0AAN7JBL7"/>
<comment type="caution">
    <text evidence="2">The sequence shown here is derived from an EMBL/GenBank/DDBJ whole genome shotgun (WGS) entry which is preliminary data.</text>
</comment>
<keyword evidence="1" id="KW-0472">Membrane</keyword>
<gene>
    <name evidence="2" type="ORF">SAY87_011653</name>
</gene>
<evidence type="ECO:0008006" key="4">
    <source>
        <dbReference type="Google" id="ProtNLM"/>
    </source>
</evidence>
<dbReference type="Proteomes" id="UP001345219">
    <property type="component" value="Chromosome 10"/>
</dbReference>
<evidence type="ECO:0000313" key="2">
    <source>
        <dbReference type="EMBL" id="KAK4745341.1"/>
    </source>
</evidence>
<proteinExistence type="predicted"/>
<feature type="transmembrane region" description="Helical" evidence="1">
    <location>
        <begin position="149"/>
        <end position="173"/>
    </location>
</feature>
<keyword evidence="1" id="KW-1133">Transmembrane helix</keyword>
<keyword evidence="1" id="KW-0812">Transmembrane</keyword>
<dbReference type="Pfam" id="PF25114">
    <property type="entry name" value="AtTam38"/>
    <property type="match status" value="1"/>
</dbReference>
<dbReference type="EMBL" id="JAXIOK010000021">
    <property type="protein sequence ID" value="KAK4745341.1"/>
    <property type="molecule type" value="Genomic_DNA"/>
</dbReference>
<feature type="transmembrane region" description="Helical" evidence="1">
    <location>
        <begin position="120"/>
        <end position="137"/>
    </location>
</feature>